<keyword evidence="4 10" id="KW-0067">ATP-binding</keyword>
<keyword evidence="6 8" id="KW-0472">Membrane</keyword>
<evidence type="ECO:0000256" key="4">
    <source>
        <dbReference type="ARBA" id="ARBA00022840"/>
    </source>
</evidence>
<dbReference type="SUPFAM" id="SSF90123">
    <property type="entry name" value="ABC transporter transmembrane region"/>
    <property type="match status" value="1"/>
</dbReference>
<keyword evidence="2 8" id="KW-0812">Transmembrane</keyword>
<dbReference type="EMBL" id="SPAZ01000077">
    <property type="protein sequence ID" value="TQE36861.1"/>
    <property type="molecule type" value="Genomic_DNA"/>
</dbReference>
<name>A0AAE8W4R9_9ACTN</name>
<feature type="transmembrane region" description="Helical" evidence="8">
    <location>
        <begin position="85"/>
        <end position="104"/>
    </location>
</feature>
<evidence type="ECO:0000313" key="11">
    <source>
        <dbReference type="Proteomes" id="UP000318720"/>
    </source>
</evidence>
<dbReference type="AlphaFoldDB" id="A0AAE8W4R9"/>
<evidence type="ECO:0000313" key="10">
    <source>
        <dbReference type="EMBL" id="TQE36861.1"/>
    </source>
</evidence>
<dbReference type="PROSITE" id="PS50893">
    <property type="entry name" value="ABC_TRANSPORTER_2"/>
    <property type="match status" value="1"/>
</dbReference>
<feature type="transmembrane region" description="Helical" evidence="8">
    <location>
        <begin position="126"/>
        <end position="146"/>
    </location>
</feature>
<evidence type="ECO:0000256" key="7">
    <source>
        <dbReference type="SAM" id="MobiDB-lite"/>
    </source>
</evidence>
<dbReference type="InterPro" id="IPR039421">
    <property type="entry name" value="Type_1_exporter"/>
</dbReference>
<comment type="caution">
    <text evidence="10">The sequence shown here is derived from an EMBL/GenBank/DDBJ whole genome shotgun (WGS) entry which is preliminary data.</text>
</comment>
<evidence type="ECO:0000256" key="5">
    <source>
        <dbReference type="ARBA" id="ARBA00022989"/>
    </source>
</evidence>
<proteinExistence type="predicted"/>
<dbReference type="GO" id="GO:0016887">
    <property type="term" value="F:ATP hydrolysis activity"/>
    <property type="evidence" value="ECO:0007669"/>
    <property type="project" value="InterPro"/>
</dbReference>
<keyword evidence="5 8" id="KW-1133">Transmembrane helix</keyword>
<dbReference type="PANTHER" id="PTHR24221">
    <property type="entry name" value="ATP-BINDING CASSETTE SUB-FAMILY B"/>
    <property type="match status" value="1"/>
</dbReference>
<accession>A0AAE8W4R9</accession>
<dbReference type="CDD" id="cd03228">
    <property type="entry name" value="ABCC_MRP_Like"/>
    <property type="match status" value="1"/>
</dbReference>
<dbReference type="SUPFAM" id="SSF52540">
    <property type="entry name" value="P-loop containing nucleoside triphosphate hydrolases"/>
    <property type="match status" value="1"/>
</dbReference>
<feature type="transmembrane region" description="Helical" evidence="8">
    <location>
        <begin position="314"/>
        <end position="338"/>
    </location>
</feature>
<evidence type="ECO:0000256" key="6">
    <source>
        <dbReference type="ARBA" id="ARBA00023136"/>
    </source>
</evidence>
<feature type="region of interest" description="Disordered" evidence="7">
    <location>
        <begin position="17"/>
        <end position="46"/>
    </location>
</feature>
<reference evidence="10 11" key="1">
    <citation type="submission" date="2019-03" db="EMBL/GenBank/DDBJ databases">
        <title>Comparative genomic analyses of the sweetpotato soil rot pathogen, Streptomyces ipomoeae.</title>
        <authorList>
            <person name="Ruschel Soares N."/>
            <person name="Badger J.H."/>
            <person name="Huguet-Tapia J.C."/>
            <person name="Clark C.A."/>
            <person name="Pettis G.S."/>
        </authorList>
    </citation>
    <scope>NUCLEOTIDE SEQUENCE [LARGE SCALE GENOMIC DNA]</scope>
    <source>
        <strain evidence="10 11">88-35</strain>
    </source>
</reference>
<evidence type="ECO:0000256" key="8">
    <source>
        <dbReference type="SAM" id="Phobius"/>
    </source>
</evidence>
<organism evidence="10 11">
    <name type="scientific">Streptomyces ipomoeae</name>
    <dbReference type="NCBI Taxonomy" id="103232"/>
    <lineage>
        <taxon>Bacteria</taxon>
        <taxon>Bacillati</taxon>
        <taxon>Actinomycetota</taxon>
        <taxon>Actinomycetes</taxon>
        <taxon>Kitasatosporales</taxon>
        <taxon>Streptomycetaceae</taxon>
        <taxon>Streptomyces</taxon>
    </lineage>
</organism>
<dbReference type="Pfam" id="PF00005">
    <property type="entry name" value="ABC_tran"/>
    <property type="match status" value="1"/>
</dbReference>
<dbReference type="GO" id="GO:0005886">
    <property type="term" value="C:plasma membrane"/>
    <property type="evidence" value="ECO:0007669"/>
    <property type="project" value="UniProtKB-SubCell"/>
</dbReference>
<dbReference type="InterPro" id="IPR003439">
    <property type="entry name" value="ABC_transporter-like_ATP-bd"/>
</dbReference>
<dbReference type="Gene3D" id="1.20.1560.10">
    <property type="entry name" value="ABC transporter type 1, transmembrane domain"/>
    <property type="match status" value="1"/>
</dbReference>
<evidence type="ECO:0000259" key="9">
    <source>
        <dbReference type="PROSITE" id="PS50893"/>
    </source>
</evidence>
<dbReference type="GO" id="GO:0034040">
    <property type="term" value="F:ATPase-coupled lipid transmembrane transporter activity"/>
    <property type="evidence" value="ECO:0007669"/>
    <property type="project" value="TreeGrafter"/>
</dbReference>
<dbReference type="RefSeq" id="WP_141581531.1">
    <property type="nucleotide sequence ID" value="NZ_SPAZ01000077.1"/>
</dbReference>
<sequence length="650" mass="69395">MSLGVCHPPCEQAEGRCPVSAEPTSQTAAVTPRRLPPPPPAELRYGGQYSKNPLAEVSFWAMCRRLPSVLKQTARMAWSIDRRGVLLLAGCQLAIGVSAGYQLASTADAMQSVLAEGHVADRLREALPALVVIALAAAAGRVATALSSYADGRITPPLTTEADSSLVEAVCRMEAAARAEDGCSDREEAAEMGVVRSRLVVQDATRLTAAAIRMVTASGVLTVLHPLMLPLLLLAVVPAGVGSVLHAKVTYETHYANVADRNVRANMRGWATSLKYTDEIRANGMTGYLVFWYRTISERIDARTLAATPRMLRITLVSAAIGGLFLLLTWAALAWLAATGRIEAAIAATAVVGVQTTLAALSQLVIYGAAMFHSSLYLADMDTFLTYAAQRAPDRGTSGLTGPLETVSTEESVYRYPNKDKPAVAGVSLTVRRGEILAVVGENGSGKSTLTRLLTAIFLADKGTVRWNGHDVADLDPHQLWDASGLVPQNFAQWPLSVRDNVTLGQPREAGDDLVWQALDAVGLREAITELPGGLDTLLARQHWGGTELSGGQWQRLACARALYRGAGLLILDEPTSQMDARGEHAILERIKAIGGGCITIVVTHQVENTKIADRIIVMEQGRITEQGTYDELAAGGGTFAELLALSHDR</sequence>
<protein>
    <submittedName>
        <fullName evidence="10">ATP-binding cassette domain-containing protein</fullName>
    </submittedName>
</protein>
<dbReference type="InterPro" id="IPR003593">
    <property type="entry name" value="AAA+_ATPase"/>
</dbReference>
<dbReference type="GO" id="GO:0005524">
    <property type="term" value="F:ATP binding"/>
    <property type="evidence" value="ECO:0007669"/>
    <property type="project" value="UniProtKB-KW"/>
</dbReference>
<dbReference type="Proteomes" id="UP000318720">
    <property type="component" value="Unassembled WGS sequence"/>
</dbReference>
<feature type="domain" description="ABC transporter" evidence="9">
    <location>
        <begin position="408"/>
        <end position="646"/>
    </location>
</feature>
<keyword evidence="3" id="KW-0547">Nucleotide-binding</keyword>
<evidence type="ECO:0000256" key="1">
    <source>
        <dbReference type="ARBA" id="ARBA00004651"/>
    </source>
</evidence>
<evidence type="ECO:0000256" key="2">
    <source>
        <dbReference type="ARBA" id="ARBA00022692"/>
    </source>
</evidence>
<dbReference type="SMART" id="SM00382">
    <property type="entry name" value="AAA"/>
    <property type="match status" value="1"/>
</dbReference>
<feature type="transmembrane region" description="Helical" evidence="8">
    <location>
        <begin position="344"/>
        <end position="367"/>
    </location>
</feature>
<evidence type="ECO:0000256" key="3">
    <source>
        <dbReference type="ARBA" id="ARBA00022741"/>
    </source>
</evidence>
<dbReference type="Gene3D" id="3.40.50.300">
    <property type="entry name" value="P-loop containing nucleotide triphosphate hydrolases"/>
    <property type="match status" value="1"/>
</dbReference>
<dbReference type="InterPro" id="IPR036640">
    <property type="entry name" value="ABC1_TM_sf"/>
</dbReference>
<comment type="subcellular location">
    <subcellularLocation>
        <location evidence="1">Cell membrane</location>
        <topology evidence="1">Multi-pass membrane protein</topology>
    </subcellularLocation>
</comment>
<dbReference type="PANTHER" id="PTHR24221:SF654">
    <property type="entry name" value="ATP-BINDING CASSETTE SUB-FAMILY B MEMBER 6"/>
    <property type="match status" value="1"/>
</dbReference>
<gene>
    <name evidence="10" type="ORF">Sipo8835_09335</name>
</gene>
<dbReference type="InterPro" id="IPR027417">
    <property type="entry name" value="P-loop_NTPase"/>
</dbReference>